<proteinExistence type="predicted"/>
<name>A0A6C0IRN6_9ZZZZ</name>
<organism evidence="2">
    <name type="scientific">viral metagenome</name>
    <dbReference type="NCBI Taxonomy" id="1070528"/>
    <lineage>
        <taxon>unclassified sequences</taxon>
        <taxon>metagenomes</taxon>
        <taxon>organismal metagenomes</taxon>
    </lineage>
</organism>
<dbReference type="InterPro" id="IPR050452">
    <property type="entry name" value="Metacaspase"/>
</dbReference>
<dbReference type="EMBL" id="MN740247">
    <property type="protein sequence ID" value="QHT95871.1"/>
    <property type="molecule type" value="Genomic_DNA"/>
</dbReference>
<dbReference type="GO" id="GO:0005737">
    <property type="term" value="C:cytoplasm"/>
    <property type="evidence" value="ECO:0007669"/>
    <property type="project" value="TreeGrafter"/>
</dbReference>
<dbReference type="Gene3D" id="3.40.50.12660">
    <property type="match status" value="1"/>
</dbReference>
<dbReference type="Pfam" id="PF00656">
    <property type="entry name" value="Peptidase_C14"/>
    <property type="match status" value="1"/>
</dbReference>
<feature type="domain" description="Peptidase C14 caspase" evidence="1">
    <location>
        <begin position="72"/>
        <end position="320"/>
    </location>
</feature>
<evidence type="ECO:0000259" key="1">
    <source>
        <dbReference type="Pfam" id="PF00656"/>
    </source>
</evidence>
<evidence type="ECO:0000313" key="2">
    <source>
        <dbReference type="EMBL" id="QHT95871.1"/>
    </source>
</evidence>
<dbReference type="GO" id="GO:0006508">
    <property type="term" value="P:proteolysis"/>
    <property type="evidence" value="ECO:0007669"/>
    <property type="project" value="InterPro"/>
</dbReference>
<dbReference type="PANTHER" id="PTHR48104:SF30">
    <property type="entry name" value="METACASPASE-1"/>
    <property type="match status" value="1"/>
</dbReference>
<accession>A0A6C0IRN6</accession>
<dbReference type="SUPFAM" id="SSF52129">
    <property type="entry name" value="Caspase-like"/>
    <property type="match status" value="1"/>
</dbReference>
<dbReference type="PANTHER" id="PTHR48104">
    <property type="entry name" value="METACASPASE-4"/>
    <property type="match status" value="1"/>
</dbReference>
<protein>
    <recommendedName>
        <fullName evidence="1">Peptidase C14 caspase domain-containing protein</fullName>
    </recommendedName>
</protein>
<dbReference type="GO" id="GO:0004197">
    <property type="term" value="F:cysteine-type endopeptidase activity"/>
    <property type="evidence" value="ECO:0007669"/>
    <property type="project" value="InterPro"/>
</dbReference>
<dbReference type="InterPro" id="IPR029030">
    <property type="entry name" value="Caspase-like_dom_sf"/>
</dbReference>
<dbReference type="AlphaFoldDB" id="A0A6C0IRN6"/>
<reference evidence="2" key="1">
    <citation type="journal article" date="2020" name="Nature">
        <title>Giant virus diversity and host interactions through global metagenomics.</title>
        <authorList>
            <person name="Schulz F."/>
            <person name="Roux S."/>
            <person name="Paez-Espino D."/>
            <person name="Jungbluth S."/>
            <person name="Walsh D.A."/>
            <person name="Denef V.J."/>
            <person name="McMahon K.D."/>
            <person name="Konstantinidis K.T."/>
            <person name="Eloe-Fadrosh E.A."/>
            <person name="Kyrpides N.C."/>
            <person name="Woyke T."/>
        </authorList>
    </citation>
    <scope>NUCLEOTIDE SEQUENCE</scope>
    <source>
        <strain evidence="2">GVMAG-M-3300024301-20</strain>
    </source>
</reference>
<sequence length="332" mass="36987">MDLLKLKYNQDVKQLTNVLNRQIKKLKMQRNPNLRVEIDKLILNYKMAVSQLYKKMLNDINNTTNKNIPPQKKALLVGINYTNTPYQLYGCINDVNNMKQLLVKQYGYLEQNVVMLTDVVKNNLELLPTNANIISQLTTLLKNAKSGDQLVFVYSGHGSSVSDKNGDETSGYDSVLVPLDSLTNNSKLIIDDQIKQLINTNLKPGVQLFALLDCCNSGTSFDLRYNYLNSDSGNNTSINMKQSLTPSKVVMLSGCTDSQTSADAQFKDASGNMVSGGALTYTFMNTLQTNKYAISYSNLLQGIRRSLKQNGYTQVPQLSSGQSLNLLTNFSI</sequence>
<dbReference type="InterPro" id="IPR011600">
    <property type="entry name" value="Pept_C14_caspase"/>
</dbReference>